<dbReference type="GO" id="GO:0005840">
    <property type="term" value="C:ribosome"/>
    <property type="evidence" value="ECO:0007669"/>
    <property type="project" value="UniProtKB-KW"/>
</dbReference>
<dbReference type="Gene3D" id="3.30.1440.10">
    <property type="match status" value="1"/>
</dbReference>
<evidence type="ECO:0000256" key="2">
    <source>
        <dbReference type="ARBA" id="ARBA00022980"/>
    </source>
</evidence>
<dbReference type="EMBL" id="MNUU01000006">
    <property type="protein sequence ID" value="OIO08607.1"/>
    <property type="molecule type" value="Genomic_DNA"/>
</dbReference>
<evidence type="ECO:0000256" key="4">
    <source>
        <dbReference type="ARBA" id="ARBA00035245"/>
    </source>
</evidence>
<keyword evidence="5" id="KW-0699">rRNA-binding</keyword>
<feature type="domain" description="Large ribosomal subunit protein uL5 C-terminal" evidence="8">
    <location>
        <begin position="84"/>
        <end position="176"/>
    </location>
</feature>
<keyword evidence="5" id="KW-0694">RNA-binding</keyword>
<dbReference type="NCBIfam" id="NF000585">
    <property type="entry name" value="PRK00010.1"/>
    <property type="match status" value="1"/>
</dbReference>
<evidence type="ECO:0000256" key="5">
    <source>
        <dbReference type="HAMAP-Rule" id="MF_01333"/>
    </source>
</evidence>
<dbReference type="Pfam" id="PF00281">
    <property type="entry name" value="Ribosomal_L5"/>
    <property type="match status" value="1"/>
</dbReference>
<sequence>MRLEEQYKKEVLPKLIAKFGYKNGLSAPRIYKVAVNVGVGKYAKDKTYIKNVEDSLVKITGQKPVLTKAKKSVSTFKTRKGMIIGVMVTLRKKRMFDFIDKLINVSFPRIRDFRGINLKQVDRQGNLTIGFKEHVAFPEIGTDEVDNIFGLEISLATTAKTEAEGLELFRLMGFPFKTN</sequence>
<dbReference type="HAMAP" id="MF_01333_B">
    <property type="entry name" value="Ribosomal_uL5_B"/>
    <property type="match status" value="1"/>
</dbReference>
<evidence type="ECO:0000256" key="1">
    <source>
        <dbReference type="ARBA" id="ARBA00008553"/>
    </source>
</evidence>
<dbReference type="GO" id="GO:0006412">
    <property type="term" value="P:translation"/>
    <property type="evidence" value="ECO:0007669"/>
    <property type="project" value="UniProtKB-UniRule"/>
</dbReference>
<proteinExistence type="inferred from homology"/>
<dbReference type="AlphaFoldDB" id="A0A1J4TEH4"/>
<dbReference type="Pfam" id="PF00673">
    <property type="entry name" value="Ribosomal_L5_C"/>
    <property type="match status" value="1"/>
</dbReference>
<name>A0A1J4TEH4_9BACT</name>
<comment type="caution">
    <text evidence="9">The sequence shown here is derived from an EMBL/GenBank/DDBJ whole genome shotgun (WGS) entry which is preliminary data.</text>
</comment>
<dbReference type="SUPFAM" id="SSF55282">
    <property type="entry name" value="RL5-like"/>
    <property type="match status" value="1"/>
</dbReference>
<dbReference type="GO" id="GO:1990904">
    <property type="term" value="C:ribonucleoprotein complex"/>
    <property type="evidence" value="ECO:0007669"/>
    <property type="project" value="UniProtKB-KW"/>
</dbReference>
<evidence type="ECO:0000313" key="10">
    <source>
        <dbReference type="Proteomes" id="UP000183192"/>
    </source>
</evidence>
<dbReference type="InterPro" id="IPR020930">
    <property type="entry name" value="Ribosomal_uL5_bac-type"/>
</dbReference>
<evidence type="ECO:0000256" key="3">
    <source>
        <dbReference type="ARBA" id="ARBA00023274"/>
    </source>
</evidence>
<dbReference type="GO" id="GO:0003735">
    <property type="term" value="F:structural constituent of ribosome"/>
    <property type="evidence" value="ECO:0007669"/>
    <property type="project" value="InterPro"/>
</dbReference>
<dbReference type="GO" id="GO:0019843">
    <property type="term" value="F:rRNA binding"/>
    <property type="evidence" value="ECO:0007669"/>
    <property type="project" value="UniProtKB-UniRule"/>
</dbReference>
<evidence type="ECO:0000259" key="8">
    <source>
        <dbReference type="Pfam" id="PF00673"/>
    </source>
</evidence>
<dbReference type="GO" id="GO:0000049">
    <property type="term" value="F:tRNA binding"/>
    <property type="evidence" value="ECO:0007669"/>
    <property type="project" value="UniProtKB-UniRule"/>
</dbReference>
<dbReference type="PANTHER" id="PTHR11994">
    <property type="entry name" value="60S RIBOSOMAL PROTEIN L11-RELATED"/>
    <property type="match status" value="1"/>
</dbReference>
<feature type="domain" description="Large ribosomal subunit protein uL5 N-terminal" evidence="7">
    <location>
        <begin position="26"/>
        <end position="79"/>
    </location>
</feature>
<dbReference type="STRING" id="1805146.AUJ27_00520"/>
<dbReference type="PIRSF" id="PIRSF002161">
    <property type="entry name" value="Ribosomal_L5"/>
    <property type="match status" value="1"/>
</dbReference>
<reference evidence="9 10" key="1">
    <citation type="journal article" date="2016" name="Environ. Microbiol.">
        <title>Genomic resolution of a cold subsurface aquifer community provides metabolic insights for novel microbes adapted to high CO concentrations.</title>
        <authorList>
            <person name="Probst A.J."/>
            <person name="Castelle C.J."/>
            <person name="Singh A."/>
            <person name="Brown C.T."/>
            <person name="Anantharaman K."/>
            <person name="Sharon I."/>
            <person name="Hug L.A."/>
            <person name="Burstein D."/>
            <person name="Emerson J.B."/>
            <person name="Thomas B.C."/>
            <person name="Banfield J.F."/>
        </authorList>
    </citation>
    <scope>NUCLEOTIDE SEQUENCE [LARGE SCALE GENOMIC DNA]</scope>
    <source>
        <strain evidence="9">CG1_02_37_44</strain>
    </source>
</reference>
<dbReference type="PROSITE" id="PS00358">
    <property type="entry name" value="RIBOSOMAL_L5"/>
    <property type="match status" value="1"/>
</dbReference>
<keyword evidence="5" id="KW-0820">tRNA-binding</keyword>
<comment type="function">
    <text evidence="5">This is 1 of the proteins that bind and probably mediate the attachment of the 5S RNA into the large ribosomal subunit, where it forms part of the central protuberance. In the 70S ribosome it contacts protein S13 of the 30S subunit (bridge B1b), connecting the 2 subunits; this bridge is implicated in subunit movement. Contacts the P site tRNA; the 5S rRNA and some of its associated proteins might help stabilize positioning of ribosome-bound tRNAs.</text>
</comment>
<dbReference type="InterPro" id="IPR020929">
    <property type="entry name" value="Ribosomal_uL5_CS"/>
</dbReference>
<dbReference type="FunFam" id="3.30.1440.10:FF:000001">
    <property type="entry name" value="50S ribosomal protein L5"/>
    <property type="match status" value="1"/>
</dbReference>
<protein>
    <recommendedName>
        <fullName evidence="4 5">Large ribosomal subunit protein uL5</fullName>
    </recommendedName>
</protein>
<comment type="subunit">
    <text evidence="5">Part of the 50S ribosomal subunit; part of the 5S rRNA/L5/L18/L25 subcomplex. Contacts the 5S rRNA and the P site tRNA. Forms a bridge to the 30S subunit in the 70S ribosome.</text>
</comment>
<evidence type="ECO:0000256" key="6">
    <source>
        <dbReference type="RuleBase" id="RU003930"/>
    </source>
</evidence>
<accession>A0A1J4TEH4</accession>
<evidence type="ECO:0000259" key="7">
    <source>
        <dbReference type="Pfam" id="PF00281"/>
    </source>
</evidence>
<evidence type="ECO:0000313" key="9">
    <source>
        <dbReference type="EMBL" id="OIO08607.1"/>
    </source>
</evidence>
<dbReference type="Proteomes" id="UP000183192">
    <property type="component" value="Unassembled WGS sequence"/>
</dbReference>
<dbReference type="InterPro" id="IPR022803">
    <property type="entry name" value="Ribosomal_uL5_dom_sf"/>
</dbReference>
<gene>
    <name evidence="5" type="primary">rplE</name>
    <name evidence="9" type="ORF">AUJ27_00520</name>
</gene>
<organism evidence="9 10">
    <name type="scientific">Candidatus Falkowbacteria bacterium CG1_02_37_44</name>
    <dbReference type="NCBI Taxonomy" id="1805146"/>
    <lineage>
        <taxon>Bacteria</taxon>
        <taxon>Candidatus Falkowiibacteriota</taxon>
    </lineage>
</organism>
<dbReference type="InterPro" id="IPR031309">
    <property type="entry name" value="Ribosomal_uL5_C"/>
</dbReference>
<dbReference type="InterPro" id="IPR031310">
    <property type="entry name" value="Ribosomal_uL5_N"/>
</dbReference>
<keyword evidence="2 5" id="KW-0689">Ribosomal protein</keyword>
<dbReference type="InterPro" id="IPR002132">
    <property type="entry name" value="Ribosomal_uL5"/>
</dbReference>
<keyword evidence="3 5" id="KW-0687">Ribonucleoprotein</keyword>
<comment type="similarity">
    <text evidence="1 5 6">Belongs to the universal ribosomal protein uL5 family.</text>
</comment>